<dbReference type="EMBL" id="JACEIK010001246">
    <property type="protein sequence ID" value="MCD7467580.1"/>
    <property type="molecule type" value="Genomic_DNA"/>
</dbReference>
<dbReference type="PANTHER" id="PTHR39113:SF1">
    <property type="entry name" value="MEMBRANE LIPOPROTEIN"/>
    <property type="match status" value="1"/>
</dbReference>
<dbReference type="Proteomes" id="UP000823775">
    <property type="component" value="Unassembled WGS sequence"/>
</dbReference>
<accession>A0ABS8T961</accession>
<sequence>MITTLTLKAPKSKRFFNSKYSKIFQNQKEGTRCLKHPLWGLSKLAVKCYNAHIPTTAIFIFTTHKPLFIYENLKHFTTITKYYHILQVEIKYSSFSEMTSSKLRRSCSFPILLLSLLNFILFILSAASVAPIVVLKTPPTSLGWAFLMVSAISLLSCFIGFYSQLTHCCFITHASLLAASCIGQLLAILALFTKEKSSLSMLKSPRDPREAKVLVRLECGVLMAMFVMQLGVLVLTCAVQSCWVRDYEGLEAEREAWSRKRNQRIAKVQEESMANATKISEMKAKELDQKITNKYGQWVKTDFEG</sequence>
<reference evidence="2 3" key="1">
    <citation type="journal article" date="2021" name="BMC Genomics">
        <title>Datura genome reveals duplications of psychoactive alkaloid biosynthetic genes and high mutation rate following tissue culture.</title>
        <authorList>
            <person name="Rajewski A."/>
            <person name="Carter-House D."/>
            <person name="Stajich J."/>
            <person name="Litt A."/>
        </authorList>
    </citation>
    <scope>NUCLEOTIDE SEQUENCE [LARGE SCALE GENOMIC DNA]</scope>
    <source>
        <strain evidence="2">AR-01</strain>
    </source>
</reference>
<evidence type="ECO:0000256" key="1">
    <source>
        <dbReference type="SAM" id="Phobius"/>
    </source>
</evidence>
<feature type="transmembrane region" description="Helical" evidence="1">
    <location>
        <begin position="213"/>
        <end position="235"/>
    </location>
</feature>
<proteinExistence type="predicted"/>
<protein>
    <recommendedName>
        <fullName evidence="4">Membrane lipoprotein</fullName>
    </recommendedName>
</protein>
<dbReference type="PANTHER" id="PTHR39113">
    <property type="entry name" value="MEMBRANE LIPOPROTEIN-RELATED"/>
    <property type="match status" value="1"/>
</dbReference>
<feature type="transmembrane region" description="Helical" evidence="1">
    <location>
        <begin position="142"/>
        <end position="164"/>
    </location>
</feature>
<feature type="transmembrane region" description="Helical" evidence="1">
    <location>
        <begin position="170"/>
        <end position="192"/>
    </location>
</feature>
<gene>
    <name evidence="2" type="ORF">HAX54_005101</name>
</gene>
<keyword evidence="1" id="KW-1133">Transmembrane helix</keyword>
<evidence type="ECO:0000313" key="3">
    <source>
        <dbReference type="Proteomes" id="UP000823775"/>
    </source>
</evidence>
<keyword evidence="1" id="KW-0472">Membrane</keyword>
<keyword evidence="1" id="KW-0812">Transmembrane</keyword>
<feature type="transmembrane region" description="Helical" evidence="1">
    <location>
        <begin position="111"/>
        <end position="135"/>
    </location>
</feature>
<name>A0ABS8T961_DATST</name>
<evidence type="ECO:0008006" key="4">
    <source>
        <dbReference type="Google" id="ProtNLM"/>
    </source>
</evidence>
<organism evidence="2 3">
    <name type="scientific">Datura stramonium</name>
    <name type="common">Jimsonweed</name>
    <name type="synonym">Common thornapple</name>
    <dbReference type="NCBI Taxonomy" id="4076"/>
    <lineage>
        <taxon>Eukaryota</taxon>
        <taxon>Viridiplantae</taxon>
        <taxon>Streptophyta</taxon>
        <taxon>Embryophyta</taxon>
        <taxon>Tracheophyta</taxon>
        <taxon>Spermatophyta</taxon>
        <taxon>Magnoliopsida</taxon>
        <taxon>eudicotyledons</taxon>
        <taxon>Gunneridae</taxon>
        <taxon>Pentapetalae</taxon>
        <taxon>asterids</taxon>
        <taxon>lamiids</taxon>
        <taxon>Solanales</taxon>
        <taxon>Solanaceae</taxon>
        <taxon>Solanoideae</taxon>
        <taxon>Datureae</taxon>
        <taxon>Datura</taxon>
    </lineage>
</organism>
<comment type="caution">
    <text evidence="2">The sequence shown here is derived from an EMBL/GenBank/DDBJ whole genome shotgun (WGS) entry which is preliminary data.</text>
</comment>
<keyword evidence="3" id="KW-1185">Reference proteome</keyword>
<evidence type="ECO:0000313" key="2">
    <source>
        <dbReference type="EMBL" id="MCD7467580.1"/>
    </source>
</evidence>